<name>A0ABQ5TS31_9GAMM</name>
<evidence type="ECO:0008006" key="4">
    <source>
        <dbReference type="Google" id="ProtNLM"/>
    </source>
</evidence>
<keyword evidence="1" id="KW-0812">Transmembrane</keyword>
<keyword evidence="1" id="KW-0472">Membrane</keyword>
<proteinExistence type="predicted"/>
<dbReference type="Proteomes" id="UP001161423">
    <property type="component" value="Unassembled WGS sequence"/>
</dbReference>
<reference evidence="2" key="1">
    <citation type="journal article" date="2014" name="Int. J. Syst. Evol. Microbiol.">
        <title>Complete genome of a new Firmicutes species belonging to the dominant human colonic microbiota ('Ruminococcus bicirculans') reveals two chromosomes and a selective capacity to utilize plant glucans.</title>
        <authorList>
            <consortium name="NISC Comparative Sequencing Program"/>
            <person name="Wegmann U."/>
            <person name="Louis P."/>
            <person name="Goesmann A."/>
            <person name="Henrissat B."/>
            <person name="Duncan S.H."/>
            <person name="Flint H.J."/>
        </authorList>
    </citation>
    <scope>NUCLEOTIDE SEQUENCE</scope>
    <source>
        <strain evidence="2">NBRC 102424</strain>
    </source>
</reference>
<reference evidence="2" key="2">
    <citation type="submission" date="2023-01" db="EMBL/GenBank/DDBJ databases">
        <title>Draft genome sequence of Methylophaga thalassica strain NBRC 102424.</title>
        <authorList>
            <person name="Sun Q."/>
            <person name="Mori K."/>
        </authorList>
    </citation>
    <scope>NUCLEOTIDE SEQUENCE</scope>
    <source>
        <strain evidence="2">NBRC 102424</strain>
    </source>
</reference>
<gene>
    <name evidence="2" type="ORF">GCM10007891_04120</name>
</gene>
<accession>A0ABQ5TS31</accession>
<evidence type="ECO:0000313" key="3">
    <source>
        <dbReference type="Proteomes" id="UP001161423"/>
    </source>
</evidence>
<dbReference type="EMBL" id="BSND01000003">
    <property type="protein sequence ID" value="GLP98558.1"/>
    <property type="molecule type" value="Genomic_DNA"/>
</dbReference>
<protein>
    <recommendedName>
        <fullName evidence="4">Cbb3-type cytochrome c oxidase subunit 3</fullName>
    </recommendedName>
</protein>
<feature type="transmembrane region" description="Helical" evidence="1">
    <location>
        <begin position="27"/>
        <end position="48"/>
    </location>
</feature>
<comment type="caution">
    <text evidence="2">The sequence shown here is derived from an EMBL/GenBank/DDBJ whole genome shotgun (WGS) entry which is preliminary data.</text>
</comment>
<organism evidence="2 3">
    <name type="scientific">Methylophaga thalassica</name>
    <dbReference type="NCBI Taxonomy" id="40223"/>
    <lineage>
        <taxon>Bacteria</taxon>
        <taxon>Pseudomonadati</taxon>
        <taxon>Pseudomonadota</taxon>
        <taxon>Gammaproteobacteria</taxon>
        <taxon>Thiotrichales</taxon>
        <taxon>Piscirickettsiaceae</taxon>
        <taxon>Methylophaga</taxon>
    </lineage>
</organism>
<sequence length="73" mass="8623">MNPAGHIVSKLQEYFHTNWSEMTATDWFGLVFTVVIFVLMVVLYFWVLNPKNKDKIESHRTMLQDDDDTNSEK</sequence>
<keyword evidence="3" id="KW-1185">Reference proteome</keyword>
<evidence type="ECO:0000313" key="2">
    <source>
        <dbReference type="EMBL" id="GLP98558.1"/>
    </source>
</evidence>
<keyword evidence="1" id="KW-1133">Transmembrane helix</keyword>
<evidence type="ECO:0000256" key="1">
    <source>
        <dbReference type="SAM" id="Phobius"/>
    </source>
</evidence>